<feature type="compositionally biased region" description="Basic residues" evidence="1">
    <location>
        <begin position="193"/>
        <end position="203"/>
    </location>
</feature>
<dbReference type="EMBL" id="KZ825123">
    <property type="protein sequence ID" value="PYI20663.1"/>
    <property type="molecule type" value="Genomic_DNA"/>
</dbReference>
<evidence type="ECO:0000313" key="2">
    <source>
        <dbReference type="EMBL" id="PYI20663.1"/>
    </source>
</evidence>
<protein>
    <submittedName>
        <fullName evidence="2">Uncharacterized protein</fullName>
    </submittedName>
</protein>
<feature type="compositionally biased region" description="Polar residues" evidence="1">
    <location>
        <begin position="268"/>
        <end position="277"/>
    </location>
</feature>
<feature type="region of interest" description="Disordered" evidence="1">
    <location>
        <begin position="185"/>
        <end position="371"/>
    </location>
</feature>
<keyword evidence="3" id="KW-1185">Reference proteome</keyword>
<feature type="compositionally biased region" description="Basic and acidic residues" evidence="1">
    <location>
        <begin position="204"/>
        <end position="213"/>
    </location>
</feature>
<evidence type="ECO:0000256" key="1">
    <source>
        <dbReference type="SAM" id="MobiDB-lite"/>
    </source>
</evidence>
<accession>A0A2V5HH74</accession>
<evidence type="ECO:0000313" key="3">
    <source>
        <dbReference type="Proteomes" id="UP000249829"/>
    </source>
</evidence>
<proteinExistence type="predicted"/>
<sequence>MAAFPPSSPSASSSSASSLPSLYPSSSYSSIHSPPLTSEIKIIPAGHVWHLALRLFCTFPMIHADRVLLANLSSLPLSPSQRPSCLRARDQLETLIARHGHPTRVSLSSLEELTATSSTYSPPSPQSPVSETTDYFASLNLNHSASRPIPIPKPSHITHDHDFPVTPLTGRFDKGYYFAHREHIERSRDKSAHQRPSRPGHRSHFSEPSRMRSDSSTLYAPVATPAMSSAGRPLSPQPSRSRGGNSSKPAPAFHLGSLPRFHPAVYQPSGTSQTLSAQPPSPRQPRQHGYRTSASSRDSMWRDLADGNILVKAPSRPLSPSPSAPRLDPLNSPGPVTPLALEDAGGYLGSGTTSDLTARESHYSGPAPDAVDKLIAREAERARQKARKGLKGY</sequence>
<gene>
    <name evidence="2" type="ORF">BO99DRAFT_411450</name>
</gene>
<reference evidence="2 3" key="1">
    <citation type="submission" date="2018-02" db="EMBL/GenBank/DDBJ databases">
        <title>The genomes of Aspergillus section Nigri reveals drivers in fungal speciation.</title>
        <authorList>
            <consortium name="DOE Joint Genome Institute"/>
            <person name="Vesth T.C."/>
            <person name="Nybo J."/>
            <person name="Theobald S."/>
            <person name="Brandl J."/>
            <person name="Frisvad J.C."/>
            <person name="Nielsen K.F."/>
            <person name="Lyhne E.K."/>
            <person name="Kogle M.E."/>
            <person name="Kuo A."/>
            <person name="Riley R."/>
            <person name="Clum A."/>
            <person name="Nolan M."/>
            <person name="Lipzen A."/>
            <person name="Salamov A."/>
            <person name="Henrissat B."/>
            <person name="Wiebenga A."/>
            <person name="De vries R.P."/>
            <person name="Grigoriev I.V."/>
            <person name="Mortensen U.H."/>
            <person name="Andersen M.R."/>
            <person name="Baker S.E."/>
        </authorList>
    </citation>
    <scope>NUCLEOTIDE SEQUENCE [LARGE SCALE GENOMIC DNA]</scope>
    <source>
        <strain evidence="2 3">CBS 115571</strain>
    </source>
</reference>
<dbReference type="OMA" id="RMRSDNS"/>
<dbReference type="AlphaFoldDB" id="A0A2V5HH74"/>
<dbReference type="Proteomes" id="UP000249829">
    <property type="component" value="Unassembled WGS sequence"/>
</dbReference>
<organism evidence="2 3">
    <name type="scientific">Aspergillus violaceofuscus (strain CBS 115571)</name>
    <dbReference type="NCBI Taxonomy" id="1450538"/>
    <lineage>
        <taxon>Eukaryota</taxon>
        <taxon>Fungi</taxon>
        <taxon>Dikarya</taxon>
        <taxon>Ascomycota</taxon>
        <taxon>Pezizomycotina</taxon>
        <taxon>Eurotiomycetes</taxon>
        <taxon>Eurotiomycetidae</taxon>
        <taxon>Eurotiales</taxon>
        <taxon>Aspergillaceae</taxon>
        <taxon>Aspergillus</taxon>
    </lineage>
</organism>
<feature type="compositionally biased region" description="Polar residues" evidence="1">
    <location>
        <begin position="237"/>
        <end position="248"/>
    </location>
</feature>
<name>A0A2V5HH74_ASPV1</name>